<dbReference type="InterPro" id="IPR000917">
    <property type="entry name" value="Sulfatase_N"/>
</dbReference>
<feature type="transmembrane region" description="Helical" evidence="1">
    <location>
        <begin position="97"/>
        <end position="116"/>
    </location>
</feature>
<proteinExistence type="predicted"/>
<dbReference type="Pfam" id="PF00884">
    <property type="entry name" value="Sulfatase"/>
    <property type="match status" value="1"/>
</dbReference>
<organism evidence="3 4">
    <name type="scientific">Fusarium oxysporum f. sp. radicis-cucumerinum</name>
    <dbReference type="NCBI Taxonomy" id="327505"/>
    <lineage>
        <taxon>Eukaryota</taxon>
        <taxon>Fungi</taxon>
        <taxon>Dikarya</taxon>
        <taxon>Ascomycota</taxon>
        <taxon>Pezizomycotina</taxon>
        <taxon>Sordariomycetes</taxon>
        <taxon>Hypocreomycetidae</taxon>
        <taxon>Hypocreales</taxon>
        <taxon>Nectriaceae</taxon>
        <taxon>Fusarium</taxon>
        <taxon>Fusarium oxysporum species complex</taxon>
    </lineage>
</organism>
<sequence length="762" mass="86267">MKILFSGCKSVLAAGAFIVVVAWFAKWYIYKVVGSLMTTVRASIVYVWQSIRNRTLRSSISPYDWNSGSDDIEGAAKGAWLTAGIHEKSRTKPRTTVALVVMAVFLAITTALRPAVPYTMMSMTLPLAVLKLFTSSSKLCDDSVGGNWPLSGVISPETWENPKGRFPGWTPGNNGDAARKYRETVPGWLPTDIPPGFTKWAFEGNKSIQESGPKHDNTCGVSEVDDTFYNPVLDPLKISNLDNDILDVLRDTLRGGGVKIRHVALIMLESYREELFPLQQGSEYHKLILKSHEGDDEDDVNEMLSHLSPVAERVTGKSGNWKRKDGSAYEDVAIRQWNDTTKDGYGGINVVGGFTTSSLSLKSMAAIHCGTWSMPVDGFEESETEAYQACIPQLLNFFNKLKNDEKKSKGFLHQKWYPAFFQSITDGYDRQDKFTKKIGFEHFITRDHLEKYRRQGEELEEINYFGFAETSLRRHIHEYLKHVRDEGRRMFFSHFTSTTHHPWGVPSSFETTDYLKTDGKMKWHVDFNNYLNAMRFTDAWLGELLQTFDDYGVSNETLVVLVGDHGQAFKEDQNSKIGTYENGHVSNFRVPITFRHPYLPRVQYNANATSLSILPTILDLLIHTGSLNEEDRDVASDLIHDYEGQSLIRPYKSVQNGRRAWNFGIVNGGGSMLSMTSADAPWRIVIPLDDSTQFRFTDLEHDPLERNPLERWTLEQLKIAVEIRFGQGASTWAAEANAVSKWWGRETKRLWGYNPSATKGMS</sequence>
<dbReference type="AlphaFoldDB" id="A0A2H3FT34"/>
<evidence type="ECO:0000259" key="2">
    <source>
        <dbReference type="Pfam" id="PF00884"/>
    </source>
</evidence>
<dbReference type="InterPro" id="IPR017850">
    <property type="entry name" value="Alkaline_phosphatase_core_sf"/>
</dbReference>
<dbReference type="EMBL" id="MABQ02000013">
    <property type="protein sequence ID" value="PCD21480.1"/>
    <property type="molecule type" value="Genomic_DNA"/>
</dbReference>
<evidence type="ECO:0000313" key="3">
    <source>
        <dbReference type="EMBL" id="PCD21480.1"/>
    </source>
</evidence>
<evidence type="ECO:0000256" key="1">
    <source>
        <dbReference type="SAM" id="Phobius"/>
    </source>
</evidence>
<keyword evidence="1" id="KW-0812">Transmembrane</keyword>
<keyword evidence="1" id="KW-1133">Transmembrane helix</keyword>
<comment type="caution">
    <text evidence="3">The sequence shown here is derived from an EMBL/GenBank/DDBJ whole genome shotgun (WGS) entry which is preliminary data.</text>
</comment>
<name>A0A2H3FT34_FUSOX</name>
<evidence type="ECO:0000313" key="4">
    <source>
        <dbReference type="Proteomes" id="UP000219602"/>
    </source>
</evidence>
<feature type="domain" description="Sulfatase N-terminal" evidence="2">
    <location>
        <begin position="420"/>
        <end position="621"/>
    </location>
</feature>
<dbReference type="InterPro" id="IPR052701">
    <property type="entry name" value="GAG_Ulvan_Degrading_Sulfatases"/>
</dbReference>
<reference evidence="3 4" key="2">
    <citation type="journal article" date="2017" name="Sci. Rep.">
        <title>A mobile pathogenicity chromosome in Fusarium oxysporum for infection of multiple cucurbit species.</title>
        <authorList>
            <person name="van Dam P."/>
            <person name="Fokkens L."/>
            <person name="Ayukawa Y."/>
            <person name="van der Gragt M."/>
            <person name="Ter Horst A."/>
            <person name="Brankovics B."/>
            <person name="Houterman P.M."/>
            <person name="Arie T."/>
            <person name="Rep M."/>
        </authorList>
    </citation>
    <scope>NUCLEOTIDE SEQUENCE [LARGE SCALE GENOMIC DNA]</scope>
    <source>
        <strain evidence="3 4">Forc016</strain>
    </source>
</reference>
<dbReference type="PANTHER" id="PTHR43751:SF3">
    <property type="entry name" value="SULFATASE N-TERMINAL DOMAIN-CONTAINING PROTEIN"/>
    <property type="match status" value="1"/>
</dbReference>
<dbReference type="SUPFAM" id="SSF53649">
    <property type="entry name" value="Alkaline phosphatase-like"/>
    <property type="match status" value="1"/>
</dbReference>
<dbReference type="Proteomes" id="UP000219602">
    <property type="component" value="Unassembled WGS sequence"/>
</dbReference>
<accession>A0A2H3FT34</accession>
<keyword evidence="1" id="KW-0472">Membrane</keyword>
<reference evidence="3 4" key="1">
    <citation type="journal article" date="2016" name="Environ. Microbiol.">
        <title>Effector profiles distinguish formae speciales of Fusarium oxysporum.</title>
        <authorList>
            <person name="van Dam P."/>
            <person name="Fokkens L."/>
            <person name="Schmidt S.M."/>
            <person name="Linmans J.H."/>
            <person name="Kistler H.C."/>
            <person name="Ma L.J."/>
            <person name="Rep M."/>
        </authorList>
    </citation>
    <scope>NUCLEOTIDE SEQUENCE [LARGE SCALE GENOMIC DNA]</scope>
    <source>
        <strain evidence="3 4">Forc016</strain>
    </source>
</reference>
<gene>
    <name evidence="3" type="ORF">AU210_016442</name>
</gene>
<dbReference type="PANTHER" id="PTHR43751">
    <property type="entry name" value="SULFATASE"/>
    <property type="match status" value="1"/>
</dbReference>
<protein>
    <recommendedName>
        <fullName evidence="2">Sulfatase N-terminal domain-containing protein</fullName>
    </recommendedName>
</protein>
<dbReference type="Gene3D" id="3.40.720.10">
    <property type="entry name" value="Alkaline Phosphatase, subunit A"/>
    <property type="match status" value="1"/>
</dbReference>